<feature type="transmembrane region" description="Helical" evidence="7">
    <location>
        <begin position="417"/>
        <end position="438"/>
    </location>
</feature>
<evidence type="ECO:0000256" key="1">
    <source>
        <dbReference type="ARBA" id="ARBA00004651"/>
    </source>
</evidence>
<dbReference type="Proteomes" id="UP001175271">
    <property type="component" value="Unassembled WGS sequence"/>
</dbReference>
<dbReference type="EMBL" id="JAUCMV010000005">
    <property type="protein sequence ID" value="KAK0397124.1"/>
    <property type="molecule type" value="Genomic_DNA"/>
</dbReference>
<evidence type="ECO:0000256" key="5">
    <source>
        <dbReference type="ARBA" id="ARBA00022989"/>
    </source>
</evidence>
<comment type="subcellular location">
    <subcellularLocation>
        <location evidence="1">Cell membrane</location>
        <topology evidence="1">Multi-pass membrane protein</topology>
    </subcellularLocation>
    <subcellularLocation>
        <location evidence="7">Membrane</location>
        <topology evidence="7">Multi-pass membrane protein</topology>
    </subcellularLocation>
</comment>
<feature type="transmembrane region" description="Helical" evidence="7">
    <location>
        <begin position="114"/>
        <end position="140"/>
    </location>
</feature>
<dbReference type="GO" id="GO:0005886">
    <property type="term" value="C:plasma membrane"/>
    <property type="evidence" value="ECO:0007669"/>
    <property type="project" value="UniProtKB-SubCell"/>
</dbReference>
<comment type="caution">
    <text evidence="8">The sequence shown here is derived from an EMBL/GenBank/DDBJ whole genome shotgun (WGS) entry which is preliminary data.</text>
</comment>
<name>A0AA39H1L4_9BILA</name>
<evidence type="ECO:0000256" key="2">
    <source>
        <dbReference type="ARBA" id="ARBA00008789"/>
    </source>
</evidence>
<dbReference type="PANTHER" id="PTHR16024:SF6">
    <property type="entry name" value="XK-RELATED PROTEIN"/>
    <property type="match status" value="1"/>
</dbReference>
<gene>
    <name evidence="8" type="ORF">QR680_001994</name>
</gene>
<keyword evidence="5 7" id="KW-1133">Transmembrane helix</keyword>
<evidence type="ECO:0000256" key="7">
    <source>
        <dbReference type="RuleBase" id="RU910716"/>
    </source>
</evidence>
<protein>
    <recommendedName>
        <fullName evidence="7">XK-related protein</fullName>
    </recommendedName>
</protein>
<dbReference type="AlphaFoldDB" id="A0AA39H1L4"/>
<dbReference type="GO" id="GO:1902742">
    <property type="term" value="P:apoptotic process involved in development"/>
    <property type="evidence" value="ECO:0007669"/>
    <property type="project" value="TreeGrafter"/>
</dbReference>
<keyword evidence="6 7" id="KW-0472">Membrane</keyword>
<feature type="transmembrane region" description="Helical" evidence="7">
    <location>
        <begin position="313"/>
        <end position="340"/>
    </location>
</feature>
<dbReference type="GO" id="GO:0070782">
    <property type="term" value="P:phosphatidylserine exposure on apoptotic cell surface"/>
    <property type="evidence" value="ECO:0007669"/>
    <property type="project" value="TreeGrafter"/>
</dbReference>
<evidence type="ECO:0000256" key="3">
    <source>
        <dbReference type="ARBA" id="ARBA00022475"/>
    </source>
</evidence>
<organism evidence="8 9">
    <name type="scientific">Steinernema hermaphroditum</name>
    <dbReference type="NCBI Taxonomy" id="289476"/>
    <lineage>
        <taxon>Eukaryota</taxon>
        <taxon>Metazoa</taxon>
        <taxon>Ecdysozoa</taxon>
        <taxon>Nematoda</taxon>
        <taxon>Chromadorea</taxon>
        <taxon>Rhabditida</taxon>
        <taxon>Tylenchina</taxon>
        <taxon>Panagrolaimomorpha</taxon>
        <taxon>Strongyloidoidea</taxon>
        <taxon>Steinernematidae</taxon>
        <taxon>Steinernema</taxon>
    </lineage>
</organism>
<evidence type="ECO:0000256" key="6">
    <source>
        <dbReference type="ARBA" id="ARBA00023136"/>
    </source>
</evidence>
<feature type="transmembrane region" description="Helical" evidence="7">
    <location>
        <begin position="386"/>
        <end position="405"/>
    </location>
</feature>
<accession>A0AA39H1L4</accession>
<dbReference type="InterPro" id="IPR018629">
    <property type="entry name" value="XK-rel"/>
</dbReference>
<proteinExistence type="inferred from homology"/>
<comment type="similarity">
    <text evidence="2 7">Belongs to the XK family.</text>
</comment>
<dbReference type="InterPro" id="IPR050895">
    <property type="entry name" value="XK-related_scramblase"/>
</dbReference>
<evidence type="ECO:0000256" key="4">
    <source>
        <dbReference type="ARBA" id="ARBA00022692"/>
    </source>
</evidence>
<keyword evidence="9" id="KW-1185">Reference proteome</keyword>
<dbReference type="Pfam" id="PF09815">
    <property type="entry name" value="XK-related"/>
    <property type="match status" value="1"/>
</dbReference>
<sequence length="487" mass="56521">MALTVWDRCKVAQTRLGHSIGGGFSKLVVPKEAKLLYLAEFDPYFTYKCESAVEGSERSRDGTEELDIPDKLPTVLYVRRRDIFFYFVAILTYIFDILSDCFIAYYHYINDRVFAALIVSLFIVVPSLLLNLMSYLFWRYDENRRIERQQIVDKKASRRKTLWMLASIFQLGPVRWYAEAIYSGIQFRRTPPLDEAAEELRLRWFCRMISADRDASLLRFFEAFLESVPQLVVQGFLAANYFWRYHTERSGHPLPLFLYAQLASTALSVLSVSYSISVQHRTLRITRPDKANMELWETAMQIMWRYFTILPRFICIVFFILCYGYWTVLFVLIHMLISLLHIMRLQTIEHKFISPATECGLVFINSLIHTFAPFNMTEGHTKWRYVIAYSIEAIENGIILTASIFNDSFNFPYKCQISIFCAMSFVLGITFMAAYYGCCHPSRRVPSIAVGRANDQEDSALPLEPLSANIRVVVPEGFADPTKSNEQ</sequence>
<feature type="transmembrane region" description="Helical" evidence="7">
    <location>
        <begin position="352"/>
        <end position="374"/>
    </location>
</feature>
<reference evidence="8" key="1">
    <citation type="submission" date="2023-06" db="EMBL/GenBank/DDBJ databases">
        <title>Genomic analysis of the entomopathogenic nematode Steinernema hermaphroditum.</title>
        <authorList>
            <person name="Schwarz E.M."/>
            <person name="Heppert J.K."/>
            <person name="Baniya A."/>
            <person name="Schwartz H.T."/>
            <person name="Tan C.-H."/>
            <person name="Antoshechkin I."/>
            <person name="Sternberg P.W."/>
            <person name="Goodrich-Blair H."/>
            <person name="Dillman A.R."/>
        </authorList>
    </citation>
    <scope>NUCLEOTIDE SEQUENCE</scope>
    <source>
        <strain evidence="8">PS9179</strain>
        <tissue evidence="8">Whole animal</tissue>
    </source>
</reference>
<evidence type="ECO:0000313" key="8">
    <source>
        <dbReference type="EMBL" id="KAK0397124.1"/>
    </source>
</evidence>
<keyword evidence="4 7" id="KW-0812">Transmembrane</keyword>
<dbReference type="GO" id="GO:0043652">
    <property type="term" value="P:engulfment of apoptotic cell"/>
    <property type="evidence" value="ECO:0007669"/>
    <property type="project" value="TreeGrafter"/>
</dbReference>
<feature type="transmembrane region" description="Helical" evidence="7">
    <location>
        <begin position="83"/>
        <end position="108"/>
    </location>
</feature>
<evidence type="ECO:0000313" key="9">
    <source>
        <dbReference type="Proteomes" id="UP001175271"/>
    </source>
</evidence>
<dbReference type="PANTHER" id="PTHR16024">
    <property type="entry name" value="XK-RELATED PROTEIN"/>
    <property type="match status" value="1"/>
</dbReference>
<feature type="transmembrane region" description="Helical" evidence="7">
    <location>
        <begin position="256"/>
        <end position="277"/>
    </location>
</feature>
<keyword evidence="3" id="KW-1003">Cell membrane</keyword>